<comment type="caution">
    <text evidence="1">The sequence shown here is derived from an EMBL/GenBank/DDBJ whole genome shotgun (WGS) entry which is preliminary data.</text>
</comment>
<protein>
    <recommendedName>
        <fullName evidence="3">HTH cro/C1-type domain-containing protein</fullName>
    </recommendedName>
</protein>
<name>A0A1F7YHT6_9BACT</name>
<accession>A0A1F7YHT6</accession>
<evidence type="ECO:0000313" key="1">
    <source>
        <dbReference type="EMBL" id="OGM26911.1"/>
    </source>
</evidence>
<dbReference type="Proteomes" id="UP000179221">
    <property type="component" value="Unassembled WGS sequence"/>
</dbReference>
<evidence type="ECO:0008006" key="3">
    <source>
        <dbReference type="Google" id="ProtNLM"/>
    </source>
</evidence>
<dbReference type="EMBL" id="MGGL01000008">
    <property type="protein sequence ID" value="OGM26911.1"/>
    <property type="molecule type" value="Genomic_DNA"/>
</dbReference>
<reference evidence="1 2" key="1">
    <citation type="journal article" date="2016" name="Nat. Commun.">
        <title>Thousands of microbial genomes shed light on interconnected biogeochemical processes in an aquifer system.</title>
        <authorList>
            <person name="Anantharaman K."/>
            <person name="Brown C.T."/>
            <person name="Hug L.A."/>
            <person name="Sharon I."/>
            <person name="Castelle C.J."/>
            <person name="Probst A.J."/>
            <person name="Thomas B.C."/>
            <person name="Singh A."/>
            <person name="Wilkins M.J."/>
            <person name="Karaoz U."/>
            <person name="Brodie E.L."/>
            <person name="Williams K.H."/>
            <person name="Hubbard S.S."/>
            <person name="Banfield J.F."/>
        </authorList>
    </citation>
    <scope>NUCLEOTIDE SEQUENCE [LARGE SCALE GENOMIC DNA]</scope>
</reference>
<dbReference type="AlphaFoldDB" id="A0A1F7YHT6"/>
<evidence type="ECO:0000313" key="2">
    <source>
        <dbReference type="Proteomes" id="UP000179221"/>
    </source>
</evidence>
<gene>
    <name evidence="1" type="ORF">A2628_05725</name>
</gene>
<sequence>MKEQSFFYTREEAEKIVDQQTLNFLRNLRLGLIQNGFNCVPGMCPERVSGIYNNPMNIRLDEISRVAKALGMTVREIFGVRVSTKDRQDNT</sequence>
<organism evidence="1 2">
    <name type="scientific">Candidatus Woesebacteria bacterium RIFCSPHIGHO2_01_FULL_40_22</name>
    <dbReference type="NCBI Taxonomy" id="1802499"/>
    <lineage>
        <taxon>Bacteria</taxon>
        <taxon>Candidatus Woeseibacteriota</taxon>
    </lineage>
</organism>
<proteinExistence type="predicted"/>